<evidence type="ECO:0000313" key="3">
    <source>
        <dbReference type="Proteomes" id="UP000724268"/>
    </source>
</evidence>
<keyword evidence="2" id="KW-0255">Endonuclease</keyword>
<keyword evidence="2" id="KW-0540">Nuclease</keyword>
<dbReference type="InterPro" id="IPR012296">
    <property type="entry name" value="Nuclease_put_TT1808"/>
</dbReference>
<keyword evidence="3" id="KW-1185">Reference proteome</keyword>
<dbReference type="Proteomes" id="UP000724268">
    <property type="component" value="Unassembled WGS sequence"/>
</dbReference>
<dbReference type="Pfam" id="PF05685">
    <property type="entry name" value="Uma2"/>
    <property type="match status" value="1"/>
</dbReference>
<proteinExistence type="predicted"/>
<comment type="caution">
    <text evidence="2">The sequence shown here is derived from an EMBL/GenBank/DDBJ whole genome shotgun (WGS) entry which is preliminary data.</text>
</comment>
<gene>
    <name evidence="2" type="ORF">KZX47_13050</name>
</gene>
<protein>
    <submittedName>
        <fullName evidence="2">Uma2 family endonuclease</fullName>
    </submittedName>
</protein>
<name>A0ABS7A151_9DEIN</name>
<dbReference type="CDD" id="cd06260">
    <property type="entry name" value="DUF820-like"/>
    <property type="match status" value="1"/>
</dbReference>
<dbReference type="Gene3D" id="3.90.1570.10">
    <property type="entry name" value="tt1808, chain A"/>
    <property type="match status" value="1"/>
</dbReference>
<dbReference type="InterPro" id="IPR008538">
    <property type="entry name" value="Uma2"/>
</dbReference>
<evidence type="ECO:0000313" key="2">
    <source>
        <dbReference type="EMBL" id="MBW6396072.1"/>
    </source>
</evidence>
<dbReference type="SUPFAM" id="SSF52980">
    <property type="entry name" value="Restriction endonuclease-like"/>
    <property type="match status" value="1"/>
</dbReference>
<organism evidence="2 3">
    <name type="scientific">Thermus brevis</name>
    <dbReference type="NCBI Taxonomy" id="2862456"/>
    <lineage>
        <taxon>Bacteria</taxon>
        <taxon>Thermotogati</taxon>
        <taxon>Deinococcota</taxon>
        <taxon>Deinococci</taxon>
        <taxon>Thermales</taxon>
        <taxon>Thermaceae</taxon>
        <taxon>Thermus</taxon>
    </lineage>
</organism>
<dbReference type="GO" id="GO:0004519">
    <property type="term" value="F:endonuclease activity"/>
    <property type="evidence" value="ECO:0007669"/>
    <property type="project" value="UniProtKB-KW"/>
</dbReference>
<dbReference type="InterPro" id="IPR011335">
    <property type="entry name" value="Restrct_endonuc-II-like"/>
</dbReference>
<accession>A0ABS7A151</accession>
<dbReference type="PANTHER" id="PTHR36558:SF1">
    <property type="entry name" value="RESTRICTION ENDONUCLEASE DOMAIN-CONTAINING PROTEIN-RELATED"/>
    <property type="match status" value="1"/>
</dbReference>
<feature type="domain" description="Putative restriction endonuclease" evidence="1">
    <location>
        <begin position="15"/>
        <end position="158"/>
    </location>
</feature>
<dbReference type="EMBL" id="JAHXRS010000031">
    <property type="protein sequence ID" value="MBW6396072.1"/>
    <property type="molecule type" value="Genomic_DNA"/>
</dbReference>
<keyword evidence="2" id="KW-0378">Hydrolase</keyword>
<reference evidence="2 3" key="1">
    <citation type="submission" date="2021-07" db="EMBL/GenBank/DDBJ databases">
        <title>Thermus aquaticus gen. n. and sp. n., a nonsporulating extreme thermophile.</title>
        <authorList>
            <person name="Hu C.-J."/>
            <person name="Li W.-J."/>
            <person name="Xian W.-D."/>
        </authorList>
    </citation>
    <scope>NUCLEOTIDE SEQUENCE [LARGE SCALE GENOMIC DNA]</scope>
    <source>
        <strain evidence="2 3">SYSU G05001</strain>
    </source>
</reference>
<evidence type="ECO:0000259" key="1">
    <source>
        <dbReference type="Pfam" id="PF05685"/>
    </source>
</evidence>
<sequence length="180" mass="20593">MELGMLAPKLPKALEAYLEEEAQSPVKREYLRGRLYAMAGASALHNRVALNIAARFLEAARPRGCRVYMSDMKLRIRDEAVYYPDVMVVCQPGPPHPYYEEAPCAVVEVLSPATEVQDRREKRALYETLDSLEVYLLVDPEARRFTLYRRTPEGFVEEEGEEALIPCLDLVLRAEEAFRL</sequence>
<dbReference type="PANTHER" id="PTHR36558">
    <property type="entry name" value="GLR1098 PROTEIN"/>
    <property type="match status" value="1"/>
</dbReference>